<dbReference type="InterPro" id="IPR002110">
    <property type="entry name" value="Ankyrin_rpt"/>
</dbReference>
<dbReference type="SUPFAM" id="SSF48403">
    <property type="entry name" value="Ankyrin repeat"/>
    <property type="match status" value="1"/>
</dbReference>
<evidence type="ECO:0000256" key="1">
    <source>
        <dbReference type="PROSITE-ProRule" id="PRU00023"/>
    </source>
</evidence>
<dbReference type="EMBL" id="JBJJXI010000064">
    <property type="protein sequence ID" value="KAL3397462.1"/>
    <property type="molecule type" value="Genomic_DNA"/>
</dbReference>
<dbReference type="Gene3D" id="1.25.40.20">
    <property type="entry name" value="Ankyrin repeat-containing domain"/>
    <property type="match status" value="1"/>
</dbReference>
<comment type="caution">
    <text evidence="2">The sequence shown here is derived from an EMBL/GenBank/DDBJ whole genome shotgun (WGS) entry which is preliminary data.</text>
</comment>
<keyword evidence="1" id="KW-0040">ANK repeat</keyword>
<reference evidence="2 3" key="1">
    <citation type="journal article" date="2024" name="bioRxiv">
        <title>A reference genome for Trichogramma kaykai: A tiny desert-dwelling parasitoid wasp with competing sex-ratio distorters.</title>
        <authorList>
            <person name="Culotta J."/>
            <person name="Lindsey A.R."/>
        </authorList>
    </citation>
    <scope>NUCLEOTIDE SEQUENCE [LARGE SCALE GENOMIC DNA]</scope>
    <source>
        <strain evidence="2 3">KSX58</strain>
    </source>
</reference>
<name>A0ABD2WWP6_9HYME</name>
<evidence type="ECO:0000313" key="2">
    <source>
        <dbReference type="EMBL" id="KAL3397462.1"/>
    </source>
</evidence>
<accession>A0ABD2WWP6</accession>
<dbReference type="PROSITE" id="PS50088">
    <property type="entry name" value="ANK_REPEAT"/>
    <property type="match status" value="1"/>
</dbReference>
<evidence type="ECO:0000313" key="3">
    <source>
        <dbReference type="Proteomes" id="UP001627154"/>
    </source>
</evidence>
<proteinExistence type="predicted"/>
<dbReference type="AlphaFoldDB" id="A0ABD2WWP6"/>
<keyword evidence="3" id="KW-1185">Reference proteome</keyword>
<dbReference type="InterPro" id="IPR036770">
    <property type="entry name" value="Ankyrin_rpt-contain_sf"/>
</dbReference>
<protein>
    <submittedName>
        <fullName evidence="2">Uncharacterized protein</fullName>
    </submittedName>
</protein>
<organism evidence="2 3">
    <name type="scientific">Trichogramma kaykai</name>
    <dbReference type="NCBI Taxonomy" id="54128"/>
    <lineage>
        <taxon>Eukaryota</taxon>
        <taxon>Metazoa</taxon>
        <taxon>Ecdysozoa</taxon>
        <taxon>Arthropoda</taxon>
        <taxon>Hexapoda</taxon>
        <taxon>Insecta</taxon>
        <taxon>Pterygota</taxon>
        <taxon>Neoptera</taxon>
        <taxon>Endopterygota</taxon>
        <taxon>Hymenoptera</taxon>
        <taxon>Apocrita</taxon>
        <taxon>Proctotrupomorpha</taxon>
        <taxon>Chalcidoidea</taxon>
        <taxon>Trichogrammatidae</taxon>
        <taxon>Trichogramma</taxon>
    </lineage>
</organism>
<sequence>MATTSGDEDIIWVLLRGGADPNLTNKDGLTTLHFICNHEVDGDMAEMFFKINDEIQQTVQIDARDNLGRTPLQLAVSNFLPNVVDISHHIC</sequence>
<feature type="repeat" description="ANK" evidence="1">
    <location>
        <begin position="1"/>
        <end position="26"/>
    </location>
</feature>
<gene>
    <name evidence="2" type="ORF">TKK_008796</name>
</gene>
<dbReference type="Pfam" id="PF12796">
    <property type="entry name" value="Ank_2"/>
    <property type="match status" value="1"/>
</dbReference>
<dbReference type="Proteomes" id="UP001627154">
    <property type="component" value="Unassembled WGS sequence"/>
</dbReference>